<dbReference type="SUPFAM" id="SSF46785">
    <property type="entry name" value="Winged helix' DNA-binding domain"/>
    <property type="match status" value="1"/>
</dbReference>
<dbReference type="GO" id="GO:0003677">
    <property type="term" value="F:DNA binding"/>
    <property type="evidence" value="ECO:0007669"/>
    <property type="project" value="InterPro"/>
</dbReference>
<dbReference type="AlphaFoldDB" id="A0A6G3XAB4"/>
<keyword evidence="2" id="KW-0347">Helicase</keyword>
<dbReference type="InterPro" id="IPR036390">
    <property type="entry name" value="WH_DNA-bd_sf"/>
</dbReference>
<protein>
    <submittedName>
        <fullName evidence="2">Holliday junction branch migration DNA helicase RuvB</fullName>
    </submittedName>
</protein>
<comment type="caution">
    <text evidence="2">The sequence shown here is derived from an EMBL/GenBank/DDBJ whole genome shotgun (WGS) entry which is preliminary data.</text>
</comment>
<evidence type="ECO:0000313" key="2">
    <source>
        <dbReference type="EMBL" id="NEE14716.1"/>
    </source>
</evidence>
<dbReference type="InterPro" id="IPR036388">
    <property type="entry name" value="WH-like_DNA-bd_sf"/>
</dbReference>
<dbReference type="GO" id="GO:0006281">
    <property type="term" value="P:DNA repair"/>
    <property type="evidence" value="ECO:0007669"/>
    <property type="project" value="InterPro"/>
</dbReference>
<keyword evidence="2" id="KW-0378">Hydrolase</keyword>
<sequence length="50" mass="5257">VEEVAEPFLVREGLLARTPRGRVATPAAWAHLGLVPPQHGAKGQQGLFGA</sequence>
<feature type="domain" description="RuvB winged helix C-terminal" evidence="1">
    <location>
        <begin position="1"/>
        <end position="32"/>
    </location>
</feature>
<keyword evidence="2" id="KW-0547">Nucleotide-binding</keyword>
<dbReference type="Pfam" id="PF05491">
    <property type="entry name" value="WHD_RuvB"/>
    <property type="match status" value="1"/>
</dbReference>
<reference evidence="2" key="1">
    <citation type="submission" date="2020-01" db="EMBL/GenBank/DDBJ databases">
        <title>Insect and environment-associated Actinomycetes.</title>
        <authorList>
            <person name="Currrie C."/>
            <person name="Chevrette M."/>
            <person name="Carlson C."/>
            <person name="Stubbendieck R."/>
            <person name="Wendt-Pienkowski E."/>
        </authorList>
    </citation>
    <scope>NUCLEOTIDE SEQUENCE</scope>
    <source>
        <strain evidence="2">SID7499</strain>
    </source>
</reference>
<proteinExistence type="predicted"/>
<dbReference type="InterPro" id="IPR008823">
    <property type="entry name" value="RuvB_wg_C"/>
</dbReference>
<dbReference type="EMBL" id="JAAGMN010005289">
    <property type="protein sequence ID" value="NEE14716.1"/>
    <property type="molecule type" value="Genomic_DNA"/>
</dbReference>
<accession>A0A6G3XAB4</accession>
<dbReference type="GO" id="GO:0006310">
    <property type="term" value="P:DNA recombination"/>
    <property type="evidence" value="ECO:0007669"/>
    <property type="project" value="InterPro"/>
</dbReference>
<dbReference type="GO" id="GO:0009378">
    <property type="term" value="F:four-way junction helicase activity"/>
    <property type="evidence" value="ECO:0007669"/>
    <property type="project" value="InterPro"/>
</dbReference>
<organism evidence="2">
    <name type="scientific">Streptomyces sp. SID7499</name>
    <dbReference type="NCBI Taxonomy" id="2706086"/>
    <lineage>
        <taxon>Bacteria</taxon>
        <taxon>Bacillati</taxon>
        <taxon>Actinomycetota</taxon>
        <taxon>Actinomycetes</taxon>
        <taxon>Kitasatosporales</taxon>
        <taxon>Streptomycetaceae</taxon>
        <taxon>Streptomyces</taxon>
    </lineage>
</organism>
<gene>
    <name evidence="2" type="ORF">G3M58_50645</name>
</gene>
<dbReference type="Gene3D" id="1.10.10.10">
    <property type="entry name" value="Winged helix-like DNA-binding domain superfamily/Winged helix DNA-binding domain"/>
    <property type="match status" value="1"/>
</dbReference>
<keyword evidence="2" id="KW-0067">ATP-binding</keyword>
<feature type="non-terminal residue" evidence="2">
    <location>
        <position position="1"/>
    </location>
</feature>
<evidence type="ECO:0000259" key="1">
    <source>
        <dbReference type="Pfam" id="PF05491"/>
    </source>
</evidence>
<name>A0A6G3XAB4_9ACTN</name>